<dbReference type="PANTHER" id="PTHR46033">
    <property type="entry name" value="PROTEIN MAIN-LIKE 2"/>
    <property type="match status" value="1"/>
</dbReference>
<name>A0A445H9X2_GLYSO</name>
<keyword evidence="3" id="KW-1185">Reference proteome</keyword>
<dbReference type="InterPro" id="IPR044824">
    <property type="entry name" value="MAIN-like"/>
</dbReference>
<accession>A0A445H9X2</accession>
<organism evidence="2 3">
    <name type="scientific">Glycine soja</name>
    <name type="common">Wild soybean</name>
    <dbReference type="NCBI Taxonomy" id="3848"/>
    <lineage>
        <taxon>Eukaryota</taxon>
        <taxon>Viridiplantae</taxon>
        <taxon>Streptophyta</taxon>
        <taxon>Embryophyta</taxon>
        <taxon>Tracheophyta</taxon>
        <taxon>Spermatophyta</taxon>
        <taxon>Magnoliopsida</taxon>
        <taxon>eudicotyledons</taxon>
        <taxon>Gunneridae</taxon>
        <taxon>Pentapetalae</taxon>
        <taxon>rosids</taxon>
        <taxon>fabids</taxon>
        <taxon>Fabales</taxon>
        <taxon>Fabaceae</taxon>
        <taxon>Papilionoideae</taxon>
        <taxon>50 kb inversion clade</taxon>
        <taxon>NPAAA clade</taxon>
        <taxon>indigoferoid/millettioid clade</taxon>
        <taxon>Phaseoleae</taxon>
        <taxon>Glycine</taxon>
        <taxon>Glycine subgen. Soja</taxon>
    </lineage>
</organism>
<gene>
    <name evidence="2" type="ORF">D0Y65_035518</name>
</gene>
<dbReference type="AlphaFoldDB" id="A0A445H9X2"/>
<dbReference type="PANTHER" id="PTHR46033:SF8">
    <property type="entry name" value="PROTEIN MAINTENANCE OF MERISTEMS-LIKE"/>
    <property type="match status" value="1"/>
</dbReference>
<evidence type="ECO:0000313" key="2">
    <source>
        <dbReference type="EMBL" id="RZB70575.1"/>
    </source>
</evidence>
<dbReference type="Proteomes" id="UP000289340">
    <property type="component" value="Chromosome 13"/>
</dbReference>
<comment type="caution">
    <text evidence="2">The sequence shown here is derived from an EMBL/GenBank/DDBJ whole genome shotgun (WGS) entry which is preliminary data.</text>
</comment>
<proteinExistence type="predicted"/>
<sequence length="179" mass="20244">MSHTRFIFLLMNAQSPWKMYLPVGECIITLEDVALQLGLHIDGRPITGRTYYDWEQMCAKYIGVVPLENSLVGSTLKLKWLKEHMLTLPAEPIPQKLADHRRAYLLGLICGLLMPGKSADRVHLMYLPLSGDFDRADRRCLGAVVLQMQDGNDGDAERKTQRSVALSIFVTDNNNEDNK</sequence>
<feature type="domain" description="Aminotransferase-like plant mobile" evidence="1">
    <location>
        <begin position="21"/>
        <end position="146"/>
    </location>
</feature>
<dbReference type="GO" id="GO:0010073">
    <property type="term" value="P:meristem maintenance"/>
    <property type="evidence" value="ECO:0007669"/>
    <property type="project" value="InterPro"/>
</dbReference>
<protein>
    <submittedName>
        <fullName evidence="2">Protein MAIN-LIKE 2</fullName>
    </submittedName>
</protein>
<evidence type="ECO:0000313" key="3">
    <source>
        <dbReference type="Proteomes" id="UP000289340"/>
    </source>
</evidence>
<reference evidence="2 3" key="1">
    <citation type="submission" date="2018-09" db="EMBL/GenBank/DDBJ databases">
        <title>A high-quality reference genome of wild soybean provides a powerful tool to mine soybean genomes.</title>
        <authorList>
            <person name="Xie M."/>
            <person name="Chung C.Y.L."/>
            <person name="Li M.-W."/>
            <person name="Wong F.-L."/>
            <person name="Chan T.-F."/>
            <person name="Lam H.-M."/>
        </authorList>
    </citation>
    <scope>NUCLEOTIDE SEQUENCE [LARGE SCALE GENOMIC DNA]</scope>
    <source>
        <strain evidence="3">cv. W05</strain>
        <tissue evidence="2">Hypocotyl of etiolated seedlings</tissue>
    </source>
</reference>
<evidence type="ECO:0000259" key="1">
    <source>
        <dbReference type="Pfam" id="PF10536"/>
    </source>
</evidence>
<dbReference type="InterPro" id="IPR019557">
    <property type="entry name" value="AminoTfrase-like_pln_mobile"/>
</dbReference>
<dbReference type="Pfam" id="PF10536">
    <property type="entry name" value="PMD"/>
    <property type="match status" value="1"/>
</dbReference>
<dbReference type="EMBL" id="QZWG01000013">
    <property type="protein sequence ID" value="RZB70575.1"/>
    <property type="molecule type" value="Genomic_DNA"/>
</dbReference>